<keyword evidence="1" id="KW-0472">Membrane</keyword>
<dbReference type="RefSeq" id="WP_055022560.1">
    <property type="nucleotide sequence ID" value="NZ_CANMJJ010000050.1"/>
</dbReference>
<protein>
    <recommendedName>
        <fullName evidence="2">YrhK domain-containing protein</fullName>
    </recommendedName>
</protein>
<dbReference type="PANTHER" id="PTHR34967">
    <property type="entry name" value="OS02G0257200 PROTEIN"/>
    <property type="match status" value="1"/>
</dbReference>
<keyword evidence="1" id="KW-0812">Transmembrane</keyword>
<dbReference type="EMBL" id="CP020472">
    <property type="protein sequence ID" value="ARD21159.1"/>
    <property type="molecule type" value="Genomic_DNA"/>
</dbReference>
<dbReference type="InterPro" id="IPR025424">
    <property type="entry name" value="YrhK_domain"/>
</dbReference>
<keyword evidence="1" id="KW-1133">Transmembrane helix</keyword>
<feature type="transmembrane region" description="Helical" evidence="1">
    <location>
        <begin position="56"/>
        <end position="76"/>
    </location>
</feature>
<feature type="transmembrane region" description="Helical" evidence="1">
    <location>
        <begin position="97"/>
        <end position="119"/>
    </location>
</feature>
<gene>
    <name evidence="3" type="ORF">SJ2017_0827</name>
</gene>
<dbReference type="Pfam" id="PF14145">
    <property type="entry name" value="YrhK"/>
    <property type="match status" value="2"/>
</dbReference>
<feature type="transmembrane region" description="Helical" evidence="1">
    <location>
        <begin position="131"/>
        <end position="153"/>
    </location>
</feature>
<feature type="domain" description="YrhK" evidence="2">
    <location>
        <begin position="98"/>
        <end position="149"/>
    </location>
</feature>
<dbReference type="Proteomes" id="UP000191820">
    <property type="component" value="Chromosome"/>
</dbReference>
<accession>A0ABN4YEH2</accession>
<sequence length="237" mass="26998">MPHAFSNRRRILNLTADKKALRSQFRWETINAIAYKLGGILFVIGSFFFFPSRAEYAYIGGWIFLAASLTYLVVNIHDMAEIRRYWKSHTSHQVDEVVEYFAGATYLFGTLCFVFGRLASFPQVDWPLISTWLFIIGSTLFVVGAAANVFLIVKADSVQLLQLMNLTSICFIVGSVLYGLASVPYLWAFESPNDHLLILNFLAWQYMIGSLLFLLGGVFNYWRAYLLVEGEIAKKQL</sequence>
<feature type="transmembrane region" description="Helical" evidence="1">
    <location>
        <begin position="201"/>
        <end position="222"/>
    </location>
</feature>
<feature type="domain" description="YrhK" evidence="2">
    <location>
        <begin position="26"/>
        <end position="79"/>
    </location>
</feature>
<evidence type="ECO:0000313" key="4">
    <source>
        <dbReference type="Proteomes" id="UP000191820"/>
    </source>
</evidence>
<proteinExistence type="predicted"/>
<keyword evidence="4" id="KW-1185">Reference proteome</keyword>
<name>A0ABN4YEH2_9GAMM</name>
<evidence type="ECO:0000259" key="2">
    <source>
        <dbReference type="Pfam" id="PF14145"/>
    </source>
</evidence>
<evidence type="ECO:0000256" key="1">
    <source>
        <dbReference type="SAM" id="Phobius"/>
    </source>
</evidence>
<feature type="transmembrane region" description="Helical" evidence="1">
    <location>
        <begin position="160"/>
        <end position="181"/>
    </location>
</feature>
<organism evidence="3 4">
    <name type="scientific">Shewanella japonica</name>
    <dbReference type="NCBI Taxonomy" id="93973"/>
    <lineage>
        <taxon>Bacteria</taxon>
        <taxon>Pseudomonadati</taxon>
        <taxon>Pseudomonadota</taxon>
        <taxon>Gammaproteobacteria</taxon>
        <taxon>Alteromonadales</taxon>
        <taxon>Shewanellaceae</taxon>
        <taxon>Shewanella</taxon>
    </lineage>
</organism>
<reference evidence="3 4" key="1">
    <citation type="submission" date="2017-03" db="EMBL/GenBank/DDBJ databases">
        <title>Genome sequencing of Shewanella japonica KCTC 22435.</title>
        <authorList>
            <person name="Kim K.M."/>
        </authorList>
    </citation>
    <scope>NUCLEOTIDE SEQUENCE [LARGE SCALE GENOMIC DNA]</scope>
    <source>
        <strain evidence="3 4">KCTC 22435</strain>
    </source>
</reference>
<feature type="transmembrane region" description="Helical" evidence="1">
    <location>
        <begin position="32"/>
        <end position="50"/>
    </location>
</feature>
<dbReference type="PANTHER" id="PTHR34967:SF1">
    <property type="entry name" value="OS02G0257200 PROTEIN"/>
    <property type="match status" value="1"/>
</dbReference>
<evidence type="ECO:0000313" key="3">
    <source>
        <dbReference type="EMBL" id="ARD21159.1"/>
    </source>
</evidence>